<protein>
    <submittedName>
        <fullName evidence="1">Uncharacterized protein</fullName>
    </submittedName>
</protein>
<evidence type="ECO:0000313" key="1">
    <source>
        <dbReference type="EMBL" id="QBZ57947.1"/>
    </source>
</evidence>
<sequence length="108" mass="11804">MNETYGCDDNREKTSGRLSEHLQCITTSLAPYPRLLSGVLGALGTSSDKKNDAQNQELHQGSLAKLLQHYQNSSSSKTNSAYRASHVVFAHGLGRKMGSKIPANWNDI</sequence>
<evidence type="ECO:0000313" key="2">
    <source>
        <dbReference type="Proteomes" id="UP000294847"/>
    </source>
</evidence>
<proteinExistence type="predicted"/>
<reference evidence="1 2" key="1">
    <citation type="journal article" date="2019" name="Mol. Biol. Evol.">
        <title>Blast fungal genomes show frequent chromosomal changes, gene gains and losses, and effector gene turnover.</title>
        <authorList>
            <person name="Gomez Luciano L.B."/>
            <person name="Jason Tsai I."/>
            <person name="Chuma I."/>
            <person name="Tosa Y."/>
            <person name="Chen Y.H."/>
            <person name="Li J.Y."/>
            <person name="Li M.Y."/>
            <person name="Jade Lu M.Y."/>
            <person name="Nakayashiki H."/>
            <person name="Li W.H."/>
        </authorList>
    </citation>
    <scope>NUCLEOTIDE SEQUENCE [LARGE SCALE GENOMIC DNA]</scope>
    <source>
        <strain evidence="1">MZ5-1-6</strain>
    </source>
</reference>
<organism evidence="1 2">
    <name type="scientific">Pyricularia oryzae</name>
    <name type="common">Rice blast fungus</name>
    <name type="synonym">Magnaporthe oryzae</name>
    <dbReference type="NCBI Taxonomy" id="318829"/>
    <lineage>
        <taxon>Eukaryota</taxon>
        <taxon>Fungi</taxon>
        <taxon>Dikarya</taxon>
        <taxon>Ascomycota</taxon>
        <taxon>Pezizomycotina</taxon>
        <taxon>Sordariomycetes</taxon>
        <taxon>Sordariomycetidae</taxon>
        <taxon>Magnaporthales</taxon>
        <taxon>Pyriculariaceae</taxon>
        <taxon>Pyricularia</taxon>
    </lineage>
</organism>
<accession>A0A4P7N5V3</accession>
<dbReference type="Proteomes" id="UP000294847">
    <property type="component" value="Chromosome 3"/>
</dbReference>
<name>A0A4P7N5V3_PYROR</name>
<dbReference type="AlphaFoldDB" id="A0A4P7N5V3"/>
<dbReference type="EMBL" id="CP034206">
    <property type="protein sequence ID" value="QBZ57947.1"/>
    <property type="molecule type" value="Genomic_DNA"/>
</dbReference>
<gene>
    <name evidence="1" type="ORF">PoMZ_02885</name>
</gene>